<evidence type="ECO:0000256" key="5">
    <source>
        <dbReference type="ARBA" id="ARBA00023242"/>
    </source>
</evidence>
<dbReference type="InterPro" id="IPR049317">
    <property type="entry name" value="GCIP-like_N"/>
</dbReference>
<keyword evidence="6" id="KW-0131">Cell cycle</keyword>
<keyword evidence="11" id="KW-1185">Reference proteome</keyword>
<evidence type="ECO:0000313" key="11">
    <source>
        <dbReference type="Proteomes" id="UP000017836"/>
    </source>
</evidence>
<comment type="subcellular location">
    <subcellularLocation>
        <location evidence="2">Cytoplasm</location>
    </subcellularLocation>
    <subcellularLocation>
        <location evidence="1">Nucleus</location>
    </subcellularLocation>
</comment>
<dbReference type="eggNOG" id="ENOG502SGCW">
    <property type="taxonomic scope" value="Eukaryota"/>
</dbReference>
<dbReference type="Gene3D" id="1.20.1410.10">
    <property type="entry name" value="I/LWEQ domain"/>
    <property type="match status" value="1"/>
</dbReference>
<feature type="compositionally biased region" description="Basic and acidic residues" evidence="7">
    <location>
        <begin position="192"/>
        <end position="204"/>
    </location>
</feature>
<evidence type="ECO:0000256" key="6">
    <source>
        <dbReference type="ARBA" id="ARBA00023306"/>
    </source>
</evidence>
<feature type="domain" description="Cyclin-D1-binding protein 1-like N-terminal" evidence="8">
    <location>
        <begin position="41"/>
        <end position="184"/>
    </location>
</feature>
<evidence type="ECO:0000256" key="1">
    <source>
        <dbReference type="ARBA" id="ARBA00004123"/>
    </source>
</evidence>
<evidence type="ECO:0000256" key="7">
    <source>
        <dbReference type="SAM" id="MobiDB-lite"/>
    </source>
</evidence>
<dbReference type="GO" id="GO:0005634">
    <property type="term" value="C:nucleus"/>
    <property type="evidence" value="ECO:0000318"/>
    <property type="project" value="GO_Central"/>
</dbReference>
<feature type="compositionally biased region" description="Polar residues" evidence="7">
    <location>
        <begin position="209"/>
        <end position="220"/>
    </location>
</feature>
<evidence type="ECO:0000259" key="8">
    <source>
        <dbReference type="Pfam" id="PF13324"/>
    </source>
</evidence>
<dbReference type="Gramene" id="ERN05644">
    <property type="protein sequence ID" value="ERN05644"/>
    <property type="gene ID" value="AMTR_s00006p00113000"/>
</dbReference>
<dbReference type="InterPro" id="IPR026907">
    <property type="entry name" value="GCIP-like"/>
</dbReference>
<gene>
    <name evidence="10" type="ORF">AMTR_s00006p00113000</name>
</gene>
<evidence type="ECO:0000256" key="4">
    <source>
        <dbReference type="ARBA" id="ARBA00022490"/>
    </source>
</evidence>
<dbReference type="OMA" id="QATTVGM"/>
<keyword evidence="4" id="KW-0963">Cytoplasm</keyword>
<dbReference type="GO" id="GO:0005737">
    <property type="term" value="C:cytoplasm"/>
    <property type="evidence" value="ECO:0007669"/>
    <property type="project" value="UniProtKB-SubCell"/>
</dbReference>
<dbReference type="STRING" id="13333.W1PD72"/>
<accession>W1PD72</accession>
<feature type="domain" description="Cyclin-D1-binding protein 1-like C-terminal" evidence="9">
    <location>
        <begin position="239"/>
        <end position="331"/>
    </location>
</feature>
<proteinExistence type="inferred from homology"/>
<feature type="region of interest" description="Disordered" evidence="7">
    <location>
        <begin position="186"/>
        <end position="225"/>
    </location>
</feature>
<sequence>MAKSVKKDLNRALSSHTLAINEILKILDEPAFSLQRVKWEEVIKLGDQISKQATVAGMLWSGEEPKVGELLDNMRLYCDMLQGFLLLCHGSMVGAGPTLCACIRTSAKQVADSSLSLLRQAVSCYTSQNEDLKTLMPKLTGVVWEACAALKRTPTNNTTAVGRGITRVAASIKDVLREMGELKPAAGCSLDGSHEKGEGEDHNGDSCAQDGSPNDGNSGVSGAHLDIEDSSVIGDDLGDDLSNEEMMVAKLVTVVLSDTLLVFKELLRFISGLSRQSCNGCEGQVDHLERILEICQGVGVQVDELGASVYPPQEASSSMAASIKIVGGMAGIEAELQRLGGAHEGLHVACEKLKISLRKLESELGPLTMDLSNGF</sequence>
<dbReference type="PANTHER" id="PTHR15492:SF1">
    <property type="entry name" value="CYCLIN-D1-BINDING PROTEIN 1"/>
    <property type="match status" value="1"/>
</dbReference>
<reference evidence="11" key="1">
    <citation type="journal article" date="2013" name="Science">
        <title>The Amborella genome and the evolution of flowering plants.</title>
        <authorList>
            <consortium name="Amborella Genome Project"/>
        </authorList>
    </citation>
    <scope>NUCLEOTIDE SEQUENCE [LARGE SCALE GENOMIC DNA]</scope>
</reference>
<dbReference type="InterPro" id="IPR049318">
    <property type="entry name" value="GCIP_C"/>
</dbReference>
<evidence type="ECO:0000256" key="2">
    <source>
        <dbReference type="ARBA" id="ARBA00004496"/>
    </source>
</evidence>
<dbReference type="Pfam" id="PF20936">
    <property type="entry name" value="GCIP_C"/>
    <property type="match status" value="1"/>
</dbReference>
<evidence type="ECO:0000256" key="3">
    <source>
        <dbReference type="ARBA" id="ARBA00008940"/>
    </source>
</evidence>
<keyword evidence="5" id="KW-0539">Nucleus</keyword>
<dbReference type="PANTHER" id="PTHR15492">
    <property type="entry name" value="CYCLIN D1-BINDING PROTEIN 1"/>
    <property type="match status" value="1"/>
</dbReference>
<dbReference type="Proteomes" id="UP000017836">
    <property type="component" value="Unassembled WGS sequence"/>
</dbReference>
<dbReference type="AlphaFoldDB" id="W1PD72"/>
<evidence type="ECO:0000259" key="9">
    <source>
        <dbReference type="Pfam" id="PF20936"/>
    </source>
</evidence>
<dbReference type="Gene3D" id="1.20.1420.10">
    <property type="entry name" value="Talin, central domain"/>
    <property type="match status" value="1"/>
</dbReference>
<dbReference type="KEGG" id="atr:18433824"/>
<comment type="similarity">
    <text evidence="3">Belongs to the CCNDBP1 family.</text>
</comment>
<dbReference type="HOGENOM" id="CLU_020897_0_0_1"/>
<evidence type="ECO:0000313" key="10">
    <source>
        <dbReference type="EMBL" id="ERN05644.1"/>
    </source>
</evidence>
<name>W1PD72_AMBTC</name>
<dbReference type="Pfam" id="PF13324">
    <property type="entry name" value="GCIP_N"/>
    <property type="match status" value="1"/>
</dbReference>
<protein>
    <submittedName>
        <fullName evidence="10">Uncharacterized protein</fullName>
    </submittedName>
</protein>
<organism evidence="10 11">
    <name type="scientific">Amborella trichopoda</name>
    <dbReference type="NCBI Taxonomy" id="13333"/>
    <lineage>
        <taxon>Eukaryota</taxon>
        <taxon>Viridiplantae</taxon>
        <taxon>Streptophyta</taxon>
        <taxon>Embryophyta</taxon>
        <taxon>Tracheophyta</taxon>
        <taxon>Spermatophyta</taxon>
        <taxon>Magnoliopsida</taxon>
        <taxon>Amborellales</taxon>
        <taxon>Amborellaceae</taxon>
        <taxon>Amborella</taxon>
    </lineage>
</organism>
<dbReference type="OrthoDB" id="41588at2759"/>
<dbReference type="EMBL" id="KI393980">
    <property type="protein sequence ID" value="ERN05644.1"/>
    <property type="molecule type" value="Genomic_DNA"/>
</dbReference>